<reference evidence="1 2" key="1">
    <citation type="submission" date="2016-10" db="EMBL/GenBank/DDBJ databases">
        <authorList>
            <person name="de Groot N.N."/>
        </authorList>
    </citation>
    <scope>NUCLEOTIDE SEQUENCE [LARGE SCALE GENOMIC DNA]</scope>
    <source>
        <strain evidence="1 2">Nl18</strain>
    </source>
</reference>
<protein>
    <submittedName>
        <fullName evidence="1">Uncharacterized protein</fullName>
    </submittedName>
</protein>
<dbReference type="AlphaFoldDB" id="A0A1H8IWU8"/>
<evidence type="ECO:0000313" key="2">
    <source>
        <dbReference type="Proteomes" id="UP000183898"/>
    </source>
</evidence>
<name>A0A1H8IWU8_9PROT</name>
<proteinExistence type="predicted"/>
<dbReference type="EMBL" id="FOCT01000006">
    <property type="protein sequence ID" value="SEN73064.1"/>
    <property type="molecule type" value="Genomic_DNA"/>
</dbReference>
<sequence length="74" mass="7975">MKQKRLTITSIGAPDIGLAVEFALPLLLKFHDKKQRNAVRPVLQVIEGQIGHLDRCSAPGVAATGESQGLSNNR</sequence>
<dbReference type="Proteomes" id="UP000183898">
    <property type="component" value="Unassembled WGS sequence"/>
</dbReference>
<accession>A0A1H8IWU8</accession>
<organism evidence="1 2">
    <name type="scientific">Nitrosospira multiformis</name>
    <dbReference type="NCBI Taxonomy" id="1231"/>
    <lineage>
        <taxon>Bacteria</taxon>
        <taxon>Pseudomonadati</taxon>
        <taxon>Pseudomonadota</taxon>
        <taxon>Betaproteobacteria</taxon>
        <taxon>Nitrosomonadales</taxon>
        <taxon>Nitrosomonadaceae</taxon>
        <taxon>Nitrosospira</taxon>
    </lineage>
</organism>
<evidence type="ECO:0000313" key="1">
    <source>
        <dbReference type="EMBL" id="SEN73064.1"/>
    </source>
</evidence>
<dbReference type="RefSeq" id="WP_074746425.1">
    <property type="nucleotide sequence ID" value="NZ_FOCT01000006.1"/>
</dbReference>
<gene>
    <name evidence="1" type="ORF">SAMN05216404_106214</name>
</gene>